<reference evidence="6 7" key="1">
    <citation type="submission" date="2021-04" db="EMBL/GenBank/DDBJ databases">
        <title>Genomics, taxonomy and metabolism of representatives of sulfur bacteria of the genus Thiothrix: Thiothrix fructosivorans QT, Thiothrix unzii A1T and three new species, Thiothrix subterranea sp. nov., Thiothrix litoralis sp. nov. and 'Candidatus Thiothrix anitrata' sp. nov.</title>
        <authorList>
            <person name="Ravin N.V."/>
            <person name="Smolyakov D."/>
            <person name="Rudenko T.S."/>
            <person name="Mardanov A.V."/>
            <person name="Beletsky A.V."/>
            <person name="Markov N.D."/>
            <person name="Fomenkov A.I."/>
            <person name="Roberts R.J."/>
            <person name="Karnachuk O.V."/>
            <person name="Novikov A."/>
            <person name="Grabovich M.Y."/>
        </authorList>
    </citation>
    <scope>NUCLEOTIDE SEQUENCE [LARGE SCALE GENOMIC DNA]</scope>
    <source>
        <strain evidence="6 7">AS</strain>
    </source>
</reference>
<feature type="domain" description="HipA N-terminal subdomain 1" evidence="5">
    <location>
        <begin position="25"/>
        <end position="118"/>
    </location>
</feature>
<evidence type="ECO:0000256" key="1">
    <source>
        <dbReference type="ARBA" id="ARBA00010164"/>
    </source>
</evidence>
<dbReference type="Pfam" id="PF13657">
    <property type="entry name" value="Couple_hipA"/>
    <property type="match status" value="1"/>
</dbReference>
<evidence type="ECO:0000259" key="5">
    <source>
        <dbReference type="Pfam" id="PF13657"/>
    </source>
</evidence>
<dbReference type="PANTHER" id="PTHR37419">
    <property type="entry name" value="SERINE/THREONINE-PROTEIN KINASE TOXIN HIPA"/>
    <property type="match status" value="1"/>
</dbReference>
<protein>
    <submittedName>
        <fullName evidence="6">Type II toxin-antitoxin system HipA family toxin</fullName>
    </submittedName>
</protein>
<dbReference type="InterPro" id="IPR052028">
    <property type="entry name" value="HipA_Ser/Thr_kinase"/>
</dbReference>
<organism evidence="6 7">
    <name type="scientific">Thiothrix litoralis</name>
    <dbReference type="NCBI Taxonomy" id="2891210"/>
    <lineage>
        <taxon>Bacteria</taxon>
        <taxon>Pseudomonadati</taxon>
        <taxon>Pseudomonadota</taxon>
        <taxon>Gammaproteobacteria</taxon>
        <taxon>Thiotrichales</taxon>
        <taxon>Thiotrichaceae</taxon>
        <taxon>Thiothrix</taxon>
    </lineage>
</organism>
<evidence type="ECO:0000256" key="3">
    <source>
        <dbReference type="ARBA" id="ARBA00022777"/>
    </source>
</evidence>
<dbReference type="EMBL" id="CP072801">
    <property type="protein sequence ID" value="QTR48476.1"/>
    <property type="molecule type" value="Genomic_DNA"/>
</dbReference>
<feature type="domain" description="HipA-like C-terminal" evidence="4">
    <location>
        <begin position="163"/>
        <end position="380"/>
    </location>
</feature>
<comment type="similarity">
    <text evidence="1">Belongs to the HipA Ser/Thr kinase family.</text>
</comment>
<name>A0ABX7WXF2_9GAMM</name>
<sequence>MISKSQSADNAYVWVWLPQQAEPVVAGRIVKQGNLHHFTYGRSYREREDAMALSAFELPLRSGTFQPEGLNNIHSCLRDASPDAWGRRVVSYQYTGFTPDELDYLLLSGSDRIGALDFQHSGTVYQPRQTQQADLQELLLAADLIEKGKPLPPELDIALRHGTSVGGARPKALIRTEMHSYIAKFSTSTDYYDIVKAEYVAMQLAKQVGLSVADTQLVSVMGKDVLLVERFDRIHQASQTYRRLLLSGLSLLGLNEMEARYASYHDFADLIRQQFADATATLHELFQRLVFNVLIGNTDDHARNHSAFWDGKTLQLTPVYDLCPQLRSGREATQAMQIGGVQGNFSTLANVLSVCPVFQLTTAAAQEKIDQQVTTIQQNWKETCDAAGMGEVERNRLWQRAVFNPFCFDWPY</sequence>
<keyword evidence="7" id="KW-1185">Reference proteome</keyword>
<dbReference type="InterPro" id="IPR017508">
    <property type="entry name" value="HipA_N1"/>
</dbReference>
<evidence type="ECO:0000256" key="2">
    <source>
        <dbReference type="ARBA" id="ARBA00022679"/>
    </source>
</evidence>
<dbReference type="Proteomes" id="UP000672039">
    <property type="component" value="Chromosome"/>
</dbReference>
<keyword evidence="2" id="KW-0808">Transferase</keyword>
<dbReference type="Gene3D" id="1.10.1070.20">
    <property type="match status" value="1"/>
</dbReference>
<dbReference type="Pfam" id="PF07804">
    <property type="entry name" value="HipA_C"/>
    <property type="match status" value="1"/>
</dbReference>
<evidence type="ECO:0000313" key="7">
    <source>
        <dbReference type="Proteomes" id="UP000672039"/>
    </source>
</evidence>
<accession>A0ABX7WXF2</accession>
<evidence type="ECO:0000313" key="6">
    <source>
        <dbReference type="EMBL" id="QTR48476.1"/>
    </source>
</evidence>
<dbReference type="PANTHER" id="PTHR37419:SF8">
    <property type="entry name" value="TOXIN YJJJ"/>
    <property type="match status" value="1"/>
</dbReference>
<evidence type="ECO:0000259" key="4">
    <source>
        <dbReference type="Pfam" id="PF07804"/>
    </source>
</evidence>
<keyword evidence="3" id="KW-0418">Kinase</keyword>
<gene>
    <name evidence="6" type="ORF">J9253_18505</name>
</gene>
<dbReference type="InterPro" id="IPR012893">
    <property type="entry name" value="HipA-like_C"/>
</dbReference>
<proteinExistence type="inferred from homology"/>